<dbReference type="AlphaFoldDB" id="A0A9Q5Z448"/>
<proteinExistence type="predicted"/>
<gene>
    <name evidence="1" type="ORF">VF08_37475</name>
</gene>
<protein>
    <submittedName>
        <fullName evidence="1">Uncharacterized protein</fullName>
    </submittedName>
</protein>
<reference evidence="1 2" key="1">
    <citation type="submission" date="2015-02" db="EMBL/GenBank/DDBJ databases">
        <title>Nostoc linckia genome annotation.</title>
        <authorList>
            <person name="Zhou Z."/>
        </authorList>
    </citation>
    <scope>NUCLEOTIDE SEQUENCE [LARGE SCALE GENOMIC DNA]</scope>
    <source>
        <strain evidence="2">z8</strain>
    </source>
</reference>
<sequence>MGNEKIIAQLDRPSLLHLSSFLSLTIAADDDSFWEIADLEMFWVLDLDAINCCEKLTQCQRLKFLQQIINTLAKEEEEAAAISKQLQLPLG</sequence>
<evidence type="ECO:0000313" key="1">
    <source>
        <dbReference type="EMBL" id="PHJ90097.1"/>
    </source>
</evidence>
<dbReference type="RefSeq" id="WP_099072926.1">
    <property type="nucleotide sequence ID" value="NZ_LAHD01000250.1"/>
</dbReference>
<dbReference type="Proteomes" id="UP000222310">
    <property type="component" value="Unassembled WGS sequence"/>
</dbReference>
<name>A0A9Q5Z448_NOSLI</name>
<dbReference type="EMBL" id="LAHD01000250">
    <property type="protein sequence ID" value="PHJ90097.1"/>
    <property type="molecule type" value="Genomic_DNA"/>
</dbReference>
<dbReference type="GeneID" id="57098089"/>
<evidence type="ECO:0000313" key="2">
    <source>
        <dbReference type="Proteomes" id="UP000222310"/>
    </source>
</evidence>
<organism evidence="1 2">
    <name type="scientific">Nostoc linckia z8</name>
    <dbReference type="NCBI Taxonomy" id="1628746"/>
    <lineage>
        <taxon>Bacteria</taxon>
        <taxon>Bacillati</taxon>
        <taxon>Cyanobacteriota</taxon>
        <taxon>Cyanophyceae</taxon>
        <taxon>Nostocales</taxon>
        <taxon>Nostocaceae</taxon>
        <taxon>Nostoc</taxon>
    </lineage>
</organism>
<accession>A0A9Q5Z448</accession>
<comment type="caution">
    <text evidence="1">The sequence shown here is derived from an EMBL/GenBank/DDBJ whole genome shotgun (WGS) entry which is preliminary data.</text>
</comment>